<evidence type="ECO:0000256" key="2">
    <source>
        <dbReference type="ARBA" id="ARBA00023043"/>
    </source>
</evidence>
<keyword evidence="2" id="KW-0040">ANK repeat</keyword>
<dbReference type="PANTHER" id="PTHR24189:SF50">
    <property type="entry name" value="ANKYRIN REPEAT AND SOCS BOX PROTEIN 2"/>
    <property type="match status" value="1"/>
</dbReference>
<proteinExistence type="predicted"/>
<gene>
    <name evidence="3" type="ORF">HELGO_WM11420</name>
</gene>
<evidence type="ECO:0000256" key="1">
    <source>
        <dbReference type="ARBA" id="ARBA00022737"/>
    </source>
</evidence>
<protein>
    <submittedName>
        <fullName evidence="3">Uncharacterized protein</fullName>
    </submittedName>
</protein>
<sequence length="509" mass="58622">MTPSYLHIKLMEACKNGNVEHVKACLNAGAEPNFNLKSAVNALDTAIGIDHHQIIKLLLEHGATVKEAVLQRAIEKDKNYLRLLIPGFKDCKDETLLTALLQAAMNIDDFDLAQQAIDQGANPKSLFLFAIRDFGSTNILQLLIENGFDIHADKNILLTEWMGTCLFNEWGRNRSQREDFLLFIVEYYLEKPKSIEKFKSWRRTDNKRLFRMGLESTNFNMMKFSLLIGVDKNEVLNSILFHYYSYKQGNTTITHSNMFKNPNSEQVVYDIMEYILNSNIKFSNLVISNSVCFNYTKLLETLSHMDDLEYAYEMAYKYENDDLLEYFTHKGVSKQAQNFAQMRVSAIKGNIKSLTKAINAGAKVKMLSTDVIVNIINNNQMTSLKCLYNAGLCFDSSLHSHLNDAINNHQAYESISYLIELGLDITHIKTIPLDYKIRYPYFTDMWEKRFSNIFNYTVYLADKVYPKAESKEKEEILQKIAELSSLPYVIKMSKARLLEKSSHDRSNSK</sequence>
<dbReference type="EMBL" id="CACVAZ010000023">
    <property type="protein sequence ID" value="CAA6805088.1"/>
    <property type="molecule type" value="Genomic_DNA"/>
</dbReference>
<dbReference type="InterPro" id="IPR050745">
    <property type="entry name" value="Multifunctional_regulatory"/>
</dbReference>
<organism evidence="3">
    <name type="scientific">uncultured Sulfurovum sp</name>
    <dbReference type="NCBI Taxonomy" id="269237"/>
    <lineage>
        <taxon>Bacteria</taxon>
        <taxon>Pseudomonadati</taxon>
        <taxon>Campylobacterota</taxon>
        <taxon>Epsilonproteobacteria</taxon>
        <taxon>Campylobacterales</taxon>
        <taxon>Sulfurovaceae</taxon>
        <taxon>Sulfurovum</taxon>
        <taxon>environmental samples</taxon>
    </lineage>
</organism>
<dbReference type="SUPFAM" id="SSF48403">
    <property type="entry name" value="Ankyrin repeat"/>
    <property type="match status" value="1"/>
</dbReference>
<dbReference type="InterPro" id="IPR002110">
    <property type="entry name" value="Ankyrin_rpt"/>
</dbReference>
<keyword evidence="1" id="KW-0677">Repeat</keyword>
<dbReference type="PANTHER" id="PTHR24189">
    <property type="entry name" value="MYOTROPHIN"/>
    <property type="match status" value="1"/>
</dbReference>
<accession>A0A6S6SFX1</accession>
<dbReference type="InterPro" id="IPR036770">
    <property type="entry name" value="Ankyrin_rpt-contain_sf"/>
</dbReference>
<name>A0A6S6SFX1_9BACT</name>
<dbReference type="AlphaFoldDB" id="A0A6S6SFX1"/>
<reference evidence="3" key="1">
    <citation type="submission" date="2020-01" db="EMBL/GenBank/DDBJ databases">
        <authorList>
            <person name="Meier V. D."/>
            <person name="Meier V D."/>
        </authorList>
    </citation>
    <scope>NUCLEOTIDE SEQUENCE</scope>
    <source>
        <strain evidence="3">HLG_WM_MAG_02</strain>
    </source>
</reference>
<dbReference type="Pfam" id="PF12796">
    <property type="entry name" value="Ank_2"/>
    <property type="match status" value="1"/>
</dbReference>
<dbReference type="Gene3D" id="1.25.40.20">
    <property type="entry name" value="Ankyrin repeat-containing domain"/>
    <property type="match status" value="1"/>
</dbReference>
<evidence type="ECO:0000313" key="3">
    <source>
        <dbReference type="EMBL" id="CAA6805088.1"/>
    </source>
</evidence>
<dbReference type="SMART" id="SM00248">
    <property type="entry name" value="ANK"/>
    <property type="match status" value="5"/>
</dbReference>